<evidence type="ECO:0000313" key="7">
    <source>
        <dbReference type="EMBL" id="CAL7936143.1"/>
    </source>
</evidence>
<dbReference type="Proteomes" id="UP001642520">
    <property type="component" value="Unassembled WGS sequence"/>
</dbReference>
<comment type="subcellular location">
    <subcellularLocation>
        <location evidence="1">Cytoplasm</location>
    </subcellularLocation>
</comment>
<dbReference type="Pfam" id="PF03465">
    <property type="entry name" value="eRF1_3"/>
    <property type="match status" value="1"/>
</dbReference>
<evidence type="ECO:0000313" key="8">
    <source>
        <dbReference type="Proteomes" id="UP001642520"/>
    </source>
</evidence>
<evidence type="ECO:0000256" key="5">
    <source>
        <dbReference type="ARBA" id="ARBA00022917"/>
    </source>
</evidence>
<dbReference type="InterPro" id="IPR024049">
    <property type="entry name" value="eRF1_1_sf"/>
</dbReference>
<proteinExistence type="inferred from homology"/>
<dbReference type="InterPro" id="IPR005140">
    <property type="entry name" value="eRF1_Pelota-like_N"/>
</dbReference>
<evidence type="ECO:0000256" key="3">
    <source>
        <dbReference type="ARBA" id="ARBA00013382"/>
    </source>
</evidence>
<dbReference type="SUPFAM" id="SSF55481">
    <property type="entry name" value="N-terminal domain of eukaryotic peptide chain release factor subunit 1, ERF1"/>
    <property type="match status" value="1"/>
</dbReference>
<sequence>MSNEETSADRNVEIWKIKKLIKSLEMARGNGTSMISLIIPPKDQISRVSKMLADEFGTASNIKSRVNRLSVLGAITSVQHRLKLYTKVPPNGLVIYCGTIVTEEGKEKKVNIDFEPFKPINTSLYLCDNKFHTEALTALLADDNKFGFIVMDGNGALFGTLQGNTREVLHKFTVDLPKKHGRGGQSALRFARLRMEKRHNYVRKVAEVATQLYITNDKPNIAGLILAGSADFKTELSQSDMFDPRLQAKVIKLVDVSYGGENGFNQAIELAAESLQNVKFIQEKKLIEDTLRALELGSVETLICWENLDIQRYVLKNHTNAEEKVLHLTPEQEKDKTHFTDKESGVELELVDCQPLLEWLANNYKSFGATLEIITDKSQEGSQFVRGFGGIGGILRYKVDFQSMQLEDVEVDTFDLDDY</sequence>
<dbReference type="EMBL" id="CAXAJV020001286">
    <property type="protein sequence ID" value="CAL7936143.1"/>
    <property type="molecule type" value="Genomic_DNA"/>
</dbReference>
<keyword evidence="4" id="KW-0963">Cytoplasm</keyword>
<organism evidence="7 8">
    <name type="scientific">Xylocopa violacea</name>
    <name type="common">Violet carpenter bee</name>
    <name type="synonym">Apis violacea</name>
    <dbReference type="NCBI Taxonomy" id="135666"/>
    <lineage>
        <taxon>Eukaryota</taxon>
        <taxon>Metazoa</taxon>
        <taxon>Ecdysozoa</taxon>
        <taxon>Arthropoda</taxon>
        <taxon>Hexapoda</taxon>
        <taxon>Insecta</taxon>
        <taxon>Pterygota</taxon>
        <taxon>Neoptera</taxon>
        <taxon>Endopterygota</taxon>
        <taxon>Hymenoptera</taxon>
        <taxon>Apocrita</taxon>
        <taxon>Aculeata</taxon>
        <taxon>Apoidea</taxon>
        <taxon>Anthophila</taxon>
        <taxon>Apidae</taxon>
        <taxon>Xylocopa</taxon>
        <taxon>Xylocopa</taxon>
    </lineage>
</organism>
<dbReference type="NCBIfam" id="TIGR03676">
    <property type="entry name" value="aRF1_eRF1"/>
    <property type="match status" value="1"/>
</dbReference>
<reference evidence="7 8" key="1">
    <citation type="submission" date="2024-08" db="EMBL/GenBank/DDBJ databases">
        <authorList>
            <person name="Will J Nash"/>
            <person name="Angela Man"/>
            <person name="Seanna McTaggart"/>
            <person name="Kendall Baker"/>
            <person name="Tom Barker"/>
            <person name="Leah Catchpole"/>
            <person name="Alex Durrant"/>
            <person name="Karim Gharbi"/>
            <person name="Naomi Irish"/>
            <person name="Gemy Kaithakottil"/>
            <person name="Debby Ku"/>
            <person name="Aaliyah Providence"/>
            <person name="Felix Shaw"/>
            <person name="David Swarbreck"/>
            <person name="Chris Watkins"/>
            <person name="Ann M. McCartney"/>
            <person name="Giulio Formenti"/>
            <person name="Alice Mouton"/>
            <person name="Noel Vella"/>
            <person name="Bjorn M von Reumont"/>
            <person name="Adriana Vella"/>
            <person name="Wilfried Haerty"/>
        </authorList>
    </citation>
    <scope>NUCLEOTIDE SEQUENCE [LARGE SCALE GENOMIC DNA]</scope>
</reference>
<evidence type="ECO:0000256" key="2">
    <source>
        <dbReference type="ARBA" id="ARBA00005326"/>
    </source>
</evidence>
<evidence type="ECO:0000256" key="4">
    <source>
        <dbReference type="ARBA" id="ARBA00022490"/>
    </source>
</evidence>
<dbReference type="InterPro" id="IPR005141">
    <property type="entry name" value="eRF1_2"/>
</dbReference>
<feature type="domain" description="eRF1/Pelota-like N-terminal" evidence="6">
    <location>
        <begin position="5"/>
        <end position="141"/>
    </location>
</feature>
<dbReference type="InterPro" id="IPR004403">
    <property type="entry name" value="Peptide_chain-rel_eRF1/aRF1"/>
</dbReference>
<dbReference type="Gene3D" id="3.30.420.60">
    <property type="entry name" value="eRF1 domain 2"/>
    <property type="match status" value="1"/>
</dbReference>
<name>A0ABP1N7W8_XYLVO</name>
<dbReference type="Gene3D" id="3.30.960.10">
    <property type="entry name" value="eRF1 domain 1"/>
    <property type="match status" value="1"/>
</dbReference>
<protein>
    <recommendedName>
        <fullName evidence="3">Eukaryotic peptide chain release factor subunit 1</fullName>
    </recommendedName>
</protein>
<accession>A0ABP1N7W8</accession>
<dbReference type="PANTHER" id="PTHR10113">
    <property type="entry name" value="PEPTIDE CHAIN RELEASE FACTOR SUBUNIT 1"/>
    <property type="match status" value="1"/>
</dbReference>
<evidence type="ECO:0000256" key="1">
    <source>
        <dbReference type="ARBA" id="ARBA00004496"/>
    </source>
</evidence>
<dbReference type="InterPro" id="IPR005142">
    <property type="entry name" value="eRF1_3"/>
</dbReference>
<dbReference type="InterPro" id="IPR042226">
    <property type="entry name" value="eFR1_2_sf"/>
</dbReference>
<dbReference type="SUPFAM" id="SSF53137">
    <property type="entry name" value="Translational machinery components"/>
    <property type="match status" value="1"/>
</dbReference>
<keyword evidence="8" id="KW-1185">Reference proteome</keyword>
<dbReference type="Gene3D" id="3.30.1330.30">
    <property type="match status" value="1"/>
</dbReference>
<dbReference type="SUPFAM" id="SSF55315">
    <property type="entry name" value="L30e-like"/>
    <property type="match status" value="1"/>
</dbReference>
<comment type="similarity">
    <text evidence="2">Belongs to the eukaryotic release factor 1 family.</text>
</comment>
<dbReference type="Pfam" id="PF03464">
    <property type="entry name" value="eRF1_2"/>
    <property type="match status" value="1"/>
</dbReference>
<keyword evidence="5" id="KW-0648">Protein biosynthesis</keyword>
<dbReference type="Pfam" id="PF03463">
    <property type="entry name" value="eRF1_1"/>
    <property type="match status" value="1"/>
</dbReference>
<dbReference type="InterPro" id="IPR029064">
    <property type="entry name" value="Ribosomal_eL30-like_sf"/>
</dbReference>
<evidence type="ECO:0000259" key="6">
    <source>
        <dbReference type="SMART" id="SM01194"/>
    </source>
</evidence>
<gene>
    <name evidence="7" type="ORF">XYLVIOL_LOCUS2022</name>
</gene>
<comment type="caution">
    <text evidence="7">The sequence shown here is derived from an EMBL/GenBank/DDBJ whole genome shotgun (WGS) entry which is preliminary data.</text>
</comment>
<dbReference type="SMART" id="SM01194">
    <property type="entry name" value="eRF1_1"/>
    <property type="match status" value="1"/>
</dbReference>